<dbReference type="SUPFAM" id="SSF103473">
    <property type="entry name" value="MFS general substrate transporter"/>
    <property type="match status" value="1"/>
</dbReference>
<keyword evidence="4 5" id="KW-0472">Membrane</keyword>
<dbReference type="InterPro" id="IPR001958">
    <property type="entry name" value="Tet-R_TetA/multi-R_MdtG-like"/>
</dbReference>
<evidence type="ECO:0000313" key="7">
    <source>
        <dbReference type="EMBL" id="ASJ05948.1"/>
    </source>
</evidence>
<feature type="transmembrane region" description="Helical" evidence="5">
    <location>
        <begin position="272"/>
        <end position="292"/>
    </location>
</feature>
<dbReference type="GO" id="GO:0022857">
    <property type="term" value="F:transmembrane transporter activity"/>
    <property type="evidence" value="ECO:0007669"/>
    <property type="project" value="InterPro"/>
</dbReference>
<dbReference type="Proteomes" id="UP000197418">
    <property type="component" value="Chromosome"/>
</dbReference>
<dbReference type="InterPro" id="IPR020846">
    <property type="entry name" value="MFS_dom"/>
</dbReference>
<dbReference type="CDD" id="cd17325">
    <property type="entry name" value="MFS_MdtG_SLC18_like"/>
    <property type="match status" value="1"/>
</dbReference>
<evidence type="ECO:0000256" key="4">
    <source>
        <dbReference type="ARBA" id="ARBA00023136"/>
    </source>
</evidence>
<protein>
    <submittedName>
        <fullName evidence="7">Transporter</fullName>
    </submittedName>
</protein>
<dbReference type="EMBL" id="CP015102">
    <property type="protein sequence ID" value="ASJ05948.1"/>
    <property type="molecule type" value="Genomic_DNA"/>
</dbReference>
<feature type="domain" description="Major facilitator superfamily (MFS) profile" evidence="6">
    <location>
        <begin position="28"/>
        <end position="412"/>
    </location>
</feature>
<dbReference type="PANTHER" id="PTHR23518:SF2">
    <property type="entry name" value="MAJOR FACILITATOR SUPERFAMILY TRANSPORTER"/>
    <property type="match status" value="1"/>
</dbReference>
<feature type="transmembrane region" description="Helical" evidence="5">
    <location>
        <begin position="304"/>
        <end position="322"/>
    </location>
</feature>
<organism evidence="7 8">
    <name type="scientific">Thermococcus pacificus</name>
    <dbReference type="NCBI Taxonomy" id="71998"/>
    <lineage>
        <taxon>Archaea</taxon>
        <taxon>Methanobacteriati</taxon>
        <taxon>Methanobacteriota</taxon>
        <taxon>Thermococci</taxon>
        <taxon>Thermococcales</taxon>
        <taxon>Thermococcaceae</taxon>
        <taxon>Thermococcus</taxon>
    </lineage>
</organism>
<comment type="subcellular location">
    <subcellularLocation>
        <location evidence="1">Membrane</location>
        <topology evidence="1">Multi-pass membrane protein</topology>
    </subcellularLocation>
</comment>
<feature type="transmembrane region" description="Helical" evidence="5">
    <location>
        <begin position="391"/>
        <end position="408"/>
    </location>
</feature>
<keyword evidence="8" id="KW-1185">Reference proteome</keyword>
<evidence type="ECO:0000313" key="8">
    <source>
        <dbReference type="Proteomes" id="UP000197418"/>
    </source>
</evidence>
<proteinExistence type="predicted"/>
<dbReference type="RefSeq" id="WP_088853210.1">
    <property type="nucleotide sequence ID" value="NZ_CP015102.1"/>
</dbReference>
<dbReference type="AlphaFoldDB" id="A0A218P593"/>
<dbReference type="Gene3D" id="1.20.1250.20">
    <property type="entry name" value="MFS general substrate transporter like domains"/>
    <property type="match status" value="2"/>
</dbReference>
<dbReference type="Pfam" id="PF07690">
    <property type="entry name" value="MFS_1"/>
    <property type="match status" value="1"/>
</dbReference>
<reference evidence="7 8" key="1">
    <citation type="submission" date="2016-04" db="EMBL/GenBank/DDBJ databases">
        <title>Complete genome sequence of Thermococcus pacificus type strain P4.</title>
        <authorList>
            <person name="Oger P.M."/>
        </authorList>
    </citation>
    <scope>NUCLEOTIDE SEQUENCE [LARGE SCALE GENOMIC DNA]</scope>
    <source>
        <strain evidence="7 8">P-4</strain>
    </source>
</reference>
<name>A0A218P593_9EURY</name>
<feature type="transmembrane region" description="Helical" evidence="5">
    <location>
        <begin position="56"/>
        <end position="82"/>
    </location>
</feature>
<evidence type="ECO:0000259" key="6">
    <source>
        <dbReference type="PROSITE" id="PS50850"/>
    </source>
</evidence>
<dbReference type="GeneID" id="33314733"/>
<dbReference type="PRINTS" id="PR01035">
    <property type="entry name" value="TCRTETA"/>
</dbReference>
<feature type="transmembrane region" description="Helical" evidence="5">
    <location>
        <begin position="328"/>
        <end position="351"/>
    </location>
</feature>
<accession>A0A218P593</accession>
<feature type="transmembrane region" description="Helical" evidence="5">
    <location>
        <begin position="177"/>
        <end position="200"/>
    </location>
</feature>
<dbReference type="GO" id="GO:0016020">
    <property type="term" value="C:membrane"/>
    <property type="evidence" value="ECO:0007669"/>
    <property type="project" value="UniProtKB-SubCell"/>
</dbReference>
<evidence type="ECO:0000256" key="5">
    <source>
        <dbReference type="SAM" id="Phobius"/>
    </source>
</evidence>
<feature type="transmembrane region" description="Helical" evidence="5">
    <location>
        <begin position="363"/>
        <end position="385"/>
    </location>
</feature>
<keyword evidence="2 5" id="KW-0812">Transmembrane</keyword>
<feature type="transmembrane region" description="Helical" evidence="5">
    <location>
        <begin position="94"/>
        <end position="113"/>
    </location>
</feature>
<evidence type="ECO:0000256" key="3">
    <source>
        <dbReference type="ARBA" id="ARBA00022989"/>
    </source>
</evidence>
<dbReference type="PROSITE" id="PS50850">
    <property type="entry name" value="MFS"/>
    <property type="match status" value="1"/>
</dbReference>
<gene>
    <name evidence="7" type="ORF">A3L08_00645</name>
</gene>
<sequence length="412" mass="44915">MPKRERVVIQGKRERTLKLKKLRVKRRNILILAIAMFIANVAFGMAFPYLSVYMSLLGASMFMVGLLSVAFNLTSTVFQYPFGWLSDSTGNRKAFIAFGAASIGVFYTAIAFVNSATGVLILRTLQGVFGSAMTPAHSALISELSTRAGSIFGLFNSIENAGYMVGNFLGSFVVEYLGIKSVFVIAGFLLFLSAGLVLLIRERPSGKRSILGMILVQEGRESWRATVKGSAFKELMRGHLGLFYVTVFLVMIASGQFYSVSSVYFKETFGEWSVGVIFGVESLAAALTGYFLGRLIDRYGAKRFYLLAIAGYGLAFLLYAFVKNVWLVFGVAFLSGVKWILTINSTSAYVAQNVKVSERAQGMGLLNAMMSLGWVVGPLIGGYLAGISFTLNFLSTLVPLGLAFLLALKLQE</sequence>
<feature type="transmembrane region" description="Helical" evidence="5">
    <location>
        <begin position="29"/>
        <end position="50"/>
    </location>
</feature>
<keyword evidence="3 5" id="KW-1133">Transmembrane helix</keyword>
<dbReference type="KEGG" id="tpaf:A3L08_00645"/>
<evidence type="ECO:0000256" key="1">
    <source>
        <dbReference type="ARBA" id="ARBA00004141"/>
    </source>
</evidence>
<dbReference type="PANTHER" id="PTHR23518">
    <property type="entry name" value="C-METHYLTRANSFERASE"/>
    <property type="match status" value="1"/>
</dbReference>
<evidence type="ECO:0000256" key="2">
    <source>
        <dbReference type="ARBA" id="ARBA00022692"/>
    </source>
</evidence>
<dbReference type="InterPro" id="IPR011701">
    <property type="entry name" value="MFS"/>
</dbReference>
<feature type="transmembrane region" description="Helical" evidence="5">
    <location>
        <begin position="240"/>
        <end position="260"/>
    </location>
</feature>
<dbReference type="OrthoDB" id="117970at2157"/>
<dbReference type="InterPro" id="IPR036259">
    <property type="entry name" value="MFS_trans_sf"/>
</dbReference>